<evidence type="ECO:0000313" key="2">
    <source>
        <dbReference type="EMBL" id="MRX55684.1"/>
    </source>
</evidence>
<dbReference type="RefSeq" id="WP_070877551.1">
    <property type="nucleotide sequence ID" value="NZ_CAJFZX010000001.1"/>
</dbReference>
<proteinExistence type="predicted"/>
<dbReference type="EMBL" id="WKKF01000006">
    <property type="protein sequence ID" value="MRX55684.1"/>
    <property type="molecule type" value="Genomic_DNA"/>
</dbReference>
<accession>A0A6I2MEC5</accession>
<keyword evidence="1" id="KW-1133">Transmembrane helix</keyword>
<evidence type="ECO:0000256" key="1">
    <source>
        <dbReference type="SAM" id="Phobius"/>
    </source>
</evidence>
<keyword evidence="1" id="KW-0472">Membrane</keyword>
<dbReference type="Proteomes" id="UP000441585">
    <property type="component" value="Unassembled WGS sequence"/>
</dbReference>
<feature type="transmembrane region" description="Helical" evidence="1">
    <location>
        <begin position="50"/>
        <end position="67"/>
    </location>
</feature>
<comment type="caution">
    <text evidence="2">The sequence shown here is derived from an EMBL/GenBank/DDBJ whole genome shotgun (WGS) entry which is preliminary data.</text>
</comment>
<feature type="transmembrane region" description="Helical" evidence="1">
    <location>
        <begin position="128"/>
        <end position="146"/>
    </location>
</feature>
<dbReference type="AlphaFoldDB" id="A0A6I2MEC5"/>
<protein>
    <submittedName>
        <fullName evidence="2">Uncharacterized protein</fullName>
    </submittedName>
</protein>
<feature type="transmembrane region" description="Helical" evidence="1">
    <location>
        <begin position="28"/>
        <end position="44"/>
    </location>
</feature>
<gene>
    <name evidence="2" type="ORF">GJU41_17110</name>
</gene>
<dbReference type="InterPro" id="IPR014617">
    <property type="entry name" value="YphA_Bacsu"/>
</dbReference>
<feature type="transmembrane region" description="Helical" evidence="1">
    <location>
        <begin position="6"/>
        <end position="21"/>
    </location>
</feature>
<reference evidence="2 3" key="1">
    <citation type="submission" date="2019-11" db="EMBL/GenBank/DDBJ databases">
        <title>Bacillus idriensis genome.</title>
        <authorList>
            <person name="Konopka E.N."/>
            <person name="Newman J.D."/>
        </authorList>
    </citation>
    <scope>NUCLEOTIDE SEQUENCE [LARGE SCALE GENOMIC DNA]</scope>
    <source>
        <strain evidence="2 3">DSM 19097</strain>
    </source>
</reference>
<keyword evidence="1" id="KW-0812">Transmembrane</keyword>
<evidence type="ECO:0000313" key="3">
    <source>
        <dbReference type="Proteomes" id="UP000441585"/>
    </source>
</evidence>
<organism evidence="2 3">
    <name type="scientific">Metabacillus idriensis</name>
    <dbReference type="NCBI Taxonomy" id="324768"/>
    <lineage>
        <taxon>Bacteria</taxon>
        <taxon>Bacillati</taxon>
        <taxon>Bacillota</taxon>
        <taxon>Bacilli</taxon>
        <taxon>Bacillales</taxon>
        <taxon>Bacillaceae</taxon>
        <taxon>Metabacillus</taxon>
    </lineage>
</organism>
<dbReference type="Pfam" id="PF24124">
    <property type="entry name" value="YphA"/>
    <property type="match status" value="1"/>
</dbReference>
<feature type="transmembrane region" description="Helical" evidence="1">
    <location>
        <begin position="74"/>
        <end position="93"/>
    </location>
</feature>
<feature type="transmembrane region" description="Helical" evidence="1">
    <location>
        <begin position="158"/>
        <end position="177"/>
    </location>
</feature>
<feature type="transmembrane region" description="Helical" evidence="1">
    <location>
        <begin position="99"/>
        <end position="121"/>
    </location>
</feature>
<dbReference type="PIRSF" id="PIRSF036710">
    <property type="entry name" value="YphA_Bacsu"/>
    <property type="match status" value="1"/>
</dbReference>
<keyword evidence="3" id="KW-1185">Reference proteome</keyword>
<sequence length="197" mass="22446">MENVFYYWILWGAWIVAAFFLQKSIRRTLISVVILAFIAFGELFVEVSSFSIRVSFIMALCVGYYLAAGSMRKVYHFFSVMTLTSAYAGIHLFEIFDPVWFMVDRFFVIIGVISILALYLGKSMRERLGLLILSMSQGELVFWVILGKFHDGLTIGTADYLNMAAIGFFILCTWTYIEQVTASLNQQVQKSARGKQA</sequence>
<name>A0A6I2MEC5_9BACI</name>